<feature type="region of interest" description="Disordered" evidence="2">
    <location>
        <begin position="83"/>
        <end position="117"/>
    </location>
</feature>
<dbReference type="InterPro" id="IPR053175">
    <property type="entry name" value="DHMBA_Reg_Transcription_Factor"/>
</dbReference>
<evidence type="ECO:0000313" key="4">
    <source>
        <dbReference type="Proteomes" id="UP001201980"/>
    </source>
</evidence>
<feature type="compositionally biased region" description="Polar residues" evidence="2">
    <location>
        <begin position="86"/>
        <end position="95"/>
    </location>
</feature>
<gene>
    <name evidence="3" type="ORF">MKZ38_004255</name>
</gene>
<proteinExistence type="predicted"/>
<name>A0AAD5WR54_9PEZI</name>
<dbReference type="AlphaFoldDB" id="A0AAD5WR54"/>
<dbReference type="CDD" id="cd12148">
    <property type="entry name" value="fungal_TF_MHR"/>
    <property type="match status" value="1"/>
</dbReference>
<organism evidence="3 4">
    <name type="scientific">Zalerion maritima</name>
    <dbReference type="NCBI Taxonomy" id="339359"/>
    <lineage>
        <taxon>Eukaryota</taxon>
        <taxon>Fungi</taxon>
        <taxon>Dikarya</taxon>
        <taxon>Ascomycota</taxon>
        <taxon>Pezizomycotina</taxon>
        <taxon>Sordariomycetes</taxon>
        <taxon>Lulworthiomycetidae</taxon>
        <taxon>Lulworthiales</taxon>
        <taxon>Lulworthiaceae</taxon>
        <taxon>Zalerion</taxon>
    </lineage>
</organism>
<feature type="region of interest" description="Disordered" evidence="2">
    <location>
        <begin position="1"/>
        <end position="68"/>
    </location>
</feature>
<feature type="compositionally biased region" description="Polar residues" evidence="2">
    <location>
        <begin position="23"/>
        <end position="36"/>
    </location>
</feature>
<dbReference type="Proteomes" id="UP001201980">
    <property type="component" value="Unassembled WGS sequence"/>
</dbReference>
<keyword evidence="1" id="KW-0539">Nucleus</keyword>
<evidence type="ECO:0000256" key="1">
    <source>
        <dbReference type="ARBA" id="ARBA00023242"/>
    </source>
</evidence>
<evidence type="ECO:0000313" key="3">
    <source>
        <dbReference type="EMBL" id="KAJ2897987.1"/>
    </source>
</evidence>
<reference evidence="3" key="1">
    <citation type="submission" date="2022-07" db="EMBL/GenBank/DDBJ databases">
        <title>Draft genome sequence of Zalerion maritima ATCC 34329, a (micro)plastics degrading marine fungus.</title>
        <authorList>
            <person name="Paco A."/>
            <person name="Goncalves M.F.M."/>
            <person name="Rocha-Santos T.A.P."/>
            <person name="Alves A."/>
        </authorList>
    </citation>
    <scope>NUCLEOTIDE SEQUENCE</scope>
    <source>
        <strain evidence="3">ATCC 34329</strain>
    </source>
</reference>
<comment type="caution">
    <text evidence="3">The sequence shown here is derived from an EMBL/GenBank/DDBJ whole genome shotgun (WGS) entry which is preliminary data.</text>
</comment>
<feature type="compositionally biased region" description="Low complexity" evidence="2">
    <location>
        <begin position="37"/>
        <end position="68"/>
    </location>
</feature>
<dbReference type="PANTHER" id="PTHR38791">
    <property type="entry name" value="ZN(II)2CYS6 TRANSCRIPTION FACTOR (EUROFUNG)-RELATED-RELATED"/>
    <property type="match status" value="1"/>
</dbReference>
<keyword evidence="4" id="KW-1185">Reference proteome</keyword>
<evidence type="ECO:0000256" key="2">
    <source>
        <dbReference type="SAM" id="MobiDB-lite"/>
    </source>
</evidence>
<dbReference type="EMBL" id="JAKWBI020000249">
    <property type="protein sequence ID" value="KAJ2897987.1"/>
    <property type="molecule type" value="Genomic_DNA"/>
</dbReference>
<dbReference type="Pfam" id="PF11951">
    <property type="entry name" value="Fungal_trans_2"/>
    <property type="match status" value="1"/>
</dbReference>
<dbReference type="PANTHER" id="PTHR38791:SF5">
    <property type="entry name" value="TRANSCRIPTION FACTOR DBAG-RELATED"/>
    <property type="match status" value="1"/>
</dbReference>
<protein>
    <submittedName>
        <fullName evidence="3">Uncharacterized protein</fullName>
    </submittedName>
</protein>
<sequence>MFRDESSKVIQKAHAQWGVADSPGSSSQAPQKQELMSTSLLPASSSSLGRASISSGSSPASRPSFSSYSPRSTICTEYDAECPAQPTASSRTPYSSGFAKRQHGSSSMALGPPRLPQPQPLWMPLTVGPTMEEQGVQFYTNHYLLGHPDEPPTMSEIKDLNSLFHPALQDVIAAVGLAGLSNLNGDSEMNDMSRRKYISALNHTGKLITKAPSAASPRDLDNILKTVVMMALFEVVKGTHHSAHSVNAHIIGATNFMSTIVPKKHAPAGGVRGLIQLGYSLLIPCHASGTNVPDKVFKAIEFAMDHLPDHDQPVGNLGILATRYLQISSFVKRTVLTDGRPTAERTLQQLLALEEDFEAWEAALPPEWGYELKHNSALPPTAVFQGKYHLYPDMWMARMWNHYRWSRILTNEMILDFVERFPETSISMVSALQRWKCFDVNHRLSEDVMVSTPSHWKHPHLDEKAKAGVSTNGQAGSGAVGVPALLHHLRVAGCTPGISTEAFEWTYRLVQSVWSDMGMLHARIILDMMDKHKTKLVAASS</sequence>
<accession>A0AAD5WR54</accession>
<dbReference type="InterPro" id="IPR021858">
    <property type="entry name" value="Fun_TF"/>
</dbReference>